<feature type="compositionally biased region" description="Low complexity" evidence="1">
    <location>
        <begin position="88"/>
        <end position="109"/>
    </location>
</feature>
<name>A0A8X6FUG1_TRICU</name>
<feature type="region of interest" description="Disordered" evidence="1">
    <location>
        <begin position="71"/>
        <end position="109"/>
    </location>
</feature>
<reference evidence="2" key="1">
    <citation type="submission" date="2020-07" db="EMBL/GenBank/DDBJ databases">
        <title>Multicomponent nature underlies the extraordinary mechanical properties of spider dragline silk.</title>
        <authorList>
            <person name="Kono N."/>
            <person name="Nakamura H."/>
            <person name="Mori M."/>
            <person name="Yoshida Y."/>
            <person name="Ohtoshi R."/>
            <person name="Malay A.D."/>
            <person name="Moran D.A.P."/>
            <person name="Tomita M."/>
            <person name="Numata K."/>
            <person name="Arakawa K."/>
        </authorList>
    </citation>
    <scope>NUCLEOTIDE SEQUENCE</scope>
</reference>
<organism evidence="2 3">
    <name type="scientific">Trichonephila clavata</name>
    <name type="common">Joro spider</name>
    <name type="synonym">Nephila clavata</name>
    <dbReference type="NCBI Taxonomy" id="2740835"/>
    <lineage>
        <taxon>Eukaryota</taxon>
        <taxon>Metazoa</taxon>
        <taxon>Ecdysozoa</taxon>
        <taxon>Arthropoda</taxon>
        <taxon>Chelicerata</taxon>
        <taxon>Arachnida</taxon>
        <taxon>Araneae</taxon>
        <taxon>Araneomorphae</taxon>
        <taxon>Entelegynae</taxon>
        <taxon>Araneoidea</taxon>
        <taxon>Nephilidae</taxon>
        <taxon>Trichonephila</taxon>
    </lineage>
</organism>
<evidence type="ECO:0000313" key="3">
    <source>
        <dbReference type="Proteomes" id="UP000887116"/>
    </source>
</evidence>
<dbReference type="EMBL" id="BMAO01013431">
    <property type="protein sequence ID" value="GFQ88868.1"/>
    <property type="molecule type" value="Genomic_DNA"/>
</dbReference>
<evidence type="ECO:0000256" key="1">
    <source>
        <dbReference type="SAM" id="MobiDB-lite"/>
    </source>
</evidence>
<evidence type="ECO:0000313" key="2">
    <source>
        <dbReference type="EMBL" id="GFQ88868.1"/>
    </source>
</evidence>
<sequence>MHQITGLSFRQTSPQQIGFGDAQLFYGTFCMDISIYWVLGHIDVHLFGGHSFQRQQQAAIYTSMILHSTSAGHHSRSHSGTRGYRNQSVSMTTTHSNSSTATAASPPGW</sequence>
<dbReference type="AlphaFoldDB" id="A0A8X6FUG1"/>
<proteinExistence type="predicted"/>
<accession>A0A8X6FUG1</accession>
<dbReference type="Proteomes" id="UP000887116">
    <property type="component" value="Unassembled WGS sequence"/>
</dbReference>
<keyword evidence="3" id="KW-1185">Reference proteome</keyword>
<comment type="caution">
    <text evidence="2">The sequence shown here is derived from an EMBL/GenBank/DDBJ whole genome shotgun (WGS) entry which is preliminary data.</text>
</comment>
<protein>
    <submittedName>
        <fullName evidence="2">Uncharacterized protein</fullName>
    </submittedName>
</protein>
<gene>
    <name evidence="2" type="ORF">TNCT_7021</name>
</gene>